<name>A0ABP4RXK8_9ACTN</name>
<dbReference type="RefSeq" id="WP_163569864.1">
    <property type="nucleotide sequence ID" value="NZ_BAAANY010000003.1"/>
</dbReference>
<dbReference type="Proteomes" id="UP001500618">
    <property type="component" value="Unassembled WGS sequence"/>
</dbReference>
<evidence type="ECO:0000313" key="1">
    <source>
        <dbReference type="EMBL" id="GAA1662456.1"/>
    </source>
</evidence>
<protein>
    <submittedName>
        <fullName evidence="1">Uncharacterized protein</fullName>
    </submittedName>
</protein>
<comment type="caution">
    <text evidence="1">The sequence shown here is derived from an EMBL/GenBank/DDBJ whole genome shotgun (WGS) entry which is preliminary data.</text>
</comment>
<proteinExistence type="predicted"/>
<organism evidence="1 2">
    <name type="scientific">Fodinicola feengrottensis</name>
    <dbReference type="NCBI Taxonomy" id="435914"/>
    <lineage>
        <taxon>Bacteria</taxon>
        <taxon>Bacillati</taxon>
        <taxon>Actinomycetota</taxon>
        <taxon>Actinomycetes</taxon>
        <taxon>Mycobacteriales</taxon>
        <taxon>Fodinicola</taxon>
    </lineage>
</organism>
<reference evidence="2" key="1">
    <citation type="journal article" date="2019" name="Int. J. Syst. Evol. Microbiol.">
        <title>The Global Catalogue of Microorganisms (GCM) 10K type strain sequencing project: providing services to taxonomists for standard genome sequencing and annotation.</title>
        <authorList>
            <consortium name="The Broad Institute Genomics Platform"/>
            <consortium name="The Broad Institute Genome Sequencing Center for Infectious Disease"/>
            <person name="Wu L."/>
            <person name="Ma J."/>
        </authorList>
    </citation>
    <scope>NUCLEOTIDE SEQUENCE [LARGE SCALE GENOMIC DNA]</scope>
    <source>
        <strain evidence="2">JCM 14718</strain>
    </source>
</reference>
<accession>A0ABP4RXK8</accession>
<evidence type="ECO:0000313" key="2">
    <source>
        <dbReference type="Proteomes" id="UP001500618"/>
    </source>
</evidence>
<dbReference type="EMBL" id="BAAANY010000003">
    <property type="protein sequence ID" value="GAA1662456.1"/>
    <property type="molecule type" value="Genomic_DNA"/>
</dbReference>
<gene>
    <name evidence="1" type="ORF">GCM10009765_09890</name>
</gene>
<keyword evidence="2" id="KW-1185">Reference proteome</keyword>
<sequence>MTTVSNALAAEQRVAWELHVELATRVVVVSLPAGEGLLTEALSSVEVMATRCREILGRHRPDPDPGSLNFQIEAIADQILLGVVDPLVSRWKMRLSTWIESRPAGVSMTARERGWPDATTFRADLAEVSVRLRPLVDRLAELANAASLLFPESSEG</sequence>